<dbReference type="EMBL" id="CAVLEF010000082">
    <property type="protein sequence ID" value="CAK1550528.1"/>
    <property type="molecule type" value="Genomic_DNA"/>
</dbReference>
<dbReference type="InterPro" id="IPR018222">
    <property type="entry name" value="Nuclear_transport_factor_2_euk"/>
</dbReference>
<dbReference type="InterPro" id="IPR032710">
    <property type="entry name" value="NTF2-like_dom_sf"/>
</dbReference>
<evidence type="ECO:0000259" key="6">
    <source>
        <dbReference type="PROSITE" id="PS50177"/>
    </source>
</evidence>
<evidence type="ECO:0000313" key="8">
    <source>
        <dbReference type="Proteomes" id="UP001497472"/>
    </source>
</evidence>
<evidence type="ECO:0000256" key="3">
    <source>
        <dbReference type="ARBA" id="ARBA00022927"/>
    </source>
</evidence>
<sequence length="178" mass="20478">MSWLFNHRLKKDYLLFYINNKQHSKNTTIQVFGLNVVFDMAADLALKNVDNACETAEEFTRLFYKHLDNSRHLTSKLYLDAGLLVWNGNGINGNAKIQKFLLDLPPSSHYVKTLDAQPVSENFMPDNLTYLIQACGDVTYQNDDVKKPFQETFVIVAVEGKWKIATDCYRLQVPYNCS</sequence>
<keyword evidence="2" id="KW-0813">Transport</keyword>
<protein>
    <recommendedName>
        <fullName evidence="5">NTF2-related export protein</fullName>
    </recommendedName>
</protein>
<evidence type="ECO:0000256" key="2">
    <source>
        <dbReference type="ARBA" id="ARBA00022448"/>
    </source>
</evidence>
<dbReference type="GO" id="GO:0015031">
    <property type="term" value="P:protein transport"/>
    <property type="evidence" value="ECO:0007669"/>
    <property type="project" value="UniProtKB-KW"/>
</dbReference>
<dbReference type="CDD" id="cd00780">
    <property type="entry name" value="NTF2"/>
    <property type="match status" value="1"/>
</dbReference>
<dbReference type="AlphaFoldDB" id="A0AAV1JMU7"/>
<keyword evidence="3" id="KW-0653">Protein transport</keyword>
<keyword evidence="8" id="KW-1185">Reference proteome</keyword>
<name>A0AAV1JMU7_9NEOP</name>
<dbReference type="PROSITE" id="PS50177">
    <property type="entry name" value="NTF2_DOMAIN"/>
    <property type="match status" value="1"/>
</dbReference>
<dbReference type="SUPFAM" id="SSF54427">
    <property type="entry name" value="NTF2-like"/>
    <property type="match status" value="1"/>
</dbReference>
<dbReference type="PANTHER" id="PTHR12612">
    <property type="entry name" value="NUCLEAR TRANSPORT FACTOR 2"/>
    <property type="match status" value="1"/>
</dbReference>
<dbReference type="GO" id="GO:0006913">
    <property type="term" value="P:nucleocytoplasmic transport"/>
    <property type="evidence" value="ECO:0007669"/>
    <property type="project" value="InterPro"/>
</dbReference>
<dbReference type="Pfam" id="PF02136">
    <property type="entry name" value="NTF2"/>
    <property type="match status" value="1"/>
</dbReference>
<reference evidence="7 8" key="1">
    <citation type="submission" date="2023-11" db="EMBL/GenBank/DDBJ databases">
        <authorList>
            <person name="Okamura Y."/>
        </authorList>
    </citation>
    <scope>NUCLEOTIDE SEQUENCE [LARGE SCALE GENOMIC DNA]</scope>
</reference>
<dbReference type="Proteomes" id="UP001497472">
    <property type="component" value="Unassembled WGS sequence"/>
</dbReference>
<evidence type="ECO:0000256" key="5">
    <source>
        <dbReference type="ARBA" id="ARBA00070836"/>
    </source>
</evidence>
<dbReference type="GO" id="GO:0005634">
    <property type="term" value="C:nucleus"/>
    <property type="evidence" value="ECO:0007669"/>
    <property type="project" value="UniProtKB-SubCell"/>
</dbReference>
<dbReference type="Gene3D" id="3.10.450.50">
    <property type="match status" value="1"/>
</dbReference>
<evidence type="ECO:0000313" key="7">
    <source>
        <dbReference type="EMBL" id="CAK1550528.1"/>
    </source>
</evidence>
<dbReference type="FunFam" id="3.10.450.50:FF:000006">
    <property type="entry name" value="NTF2-related export protein 2 isoform 1"/>
    <property type="match status" value="1"/>
</dbReference>
<gene>
    <name evidence="7" type="ORF">LNINA_LOCUS9751</name>
</gene>
<comment type="caution">
    <text evidence="7">The sequence shown here is derived from an EMBL/GenBank/DDBJ whole genome shotgun (WGS) entry which is preliminary data.</text>
</comment>
<accession>A0AAV1JMU7</accession>
<evidence type="ECO:0000256" key="1">
    <source>
        <dbReference type="ARBA" id="ARBA00004123"/>
    </source>
</evidence>
<keyword evidence="4" id="KW-0539">Nucleus</keyword>
<feature type="domain" description="NTF2" evidence="6">
    <location>
        <begin position="55"/>
        <end position="171"/>
    </location>
</feature>
<dbReference type="InterPro" id="IPR002075">
    <property type="entry name" value="NTF2_dom"/>
</dbReference>
<evidence type="ECO:0000256" key="4">
    <source>
        <dbReference type="ARBA" id="ARBA00023242"/>
    </source>
</evidence>
<comment type="subcellular location">
    <subcellularLocation>
        <location evidence="1">Nucleus</location>
    </subcellularLocation>
</comment>
<dbReference type="InterPro" id="IPR045875">
    <property type="entry name" value="NTF2"/>
</dbReference>
<proteinExistence type="predicted"/>
<organism evidence="7 8">
    <name type="scientific">Leptosia nina</name>
    <dbReference type="NCBI Taxonomy" id="320188"/>
    <lineage>
        <taxon>Eukaryota</taxon>
        <taxon>Metazoa</taxon>
        <taxon>Ecdysozoa</taxon>
        <taxon>Arthropoda</taxon>
        <taxon>Hexapoda</taxon>
        <taxon>Insecta</taxon>
        <taxon>Pterygota</taxon>
        <taxon>Neoptera</taxon>
        <taxon>Endopterygota</taxon>
        <taxon>Lepidoptera</taxon>
        <taxon>Glossata</taxon>
        <taxon>Ditrysia</taxon>
        <taxon>Papilionoidea</taxon>
        <taxon>Pieridae</taxon>
        <taxon>Pierinae</taxon>
        <taxon>Leptosia</taxon>
    </lineage>
</organism>